<dbReference type="Gene3D" id="3.90.550.10">
    <property type="entry name" value="Spore Coat Polysaccharide Biosynthesis Protein SpsA, Chain A"/>
    <property type="match status" value="1"/>
</dbReference>
<dbReference type="GO" id="GO:0016758">
    <property type="term" value="F:hexosyltransferase activity"/>
    <property type="evidence" value="ECO:0007669"/>
    <property type="project" value="UniProtKB-ARBA"/>
</dbReference>
<feature type="domain" description="Glycosyltransferase 2-like" evidence="1">
    <location>
        <begin position="25"/>
        <end position="166"/>
    </location>
</feature>
<dbReference type="PANTHER" id="PTHR22916:SF3">
    <property type="entry name" value="UDP-GLCNAC:BETAGAL BETA-1,3-N-ACETYLGLUCOSAMINYLTRANSFERASE-LIKE PROTEIN 1"/>
    <property type="match status" value="1"/>
</dbReference>
<proteinExistence type="predicted"/>
<sequence>MTELPSITVLLPVFLRSKSMDQVRLLREALTSVADQSYPGKLEVLLVDDGSPFPVQEFASDLGAAESLVRWMRLDRNQGIVGALNAGLSASKSDLIARLDADDRWLDGKLAAQVAQFLEDGDLSISATGMVRVDTSGKEIDRHIRPGDWAGILRFFIEGGCPFPHGSVVADRRVYRVLGGYPWSGVVRHCEDYALWGTWLRFFKPAMVEKAYYSYRVSDTSVSAEFARQQAEASQRVRRRFERVELTTVLPKMLPSLAEALGCSMFEAGVLAYRLWHFRASATVPEAAVGPLVAILPDRALTRVASAPAWRTVVGSPNVETSGIRQVSLRADSLGETA</sequence>
<evidence type="ECO:0000259" key="1">
    <source>
        <dbReference type="Pfam" id="PF00535"/>
    </source>
</evidence>
<dbReference type="SUPFAM" id="SSF53448">
    <property type="entry name" value="Nucleotide-diphospho-sugar transferases"/>
    <property type="match status" value="1"/>
</dbReference>
<dbReference type="InterPro" id="IPR029044">
    <property type="entry name" value="Nucleotide-diphossugar_trans"/>
</dbReference>
<protein>
    <submittedName>
        <fullName evidence="2">Glycosyltransferase family 2 protein</fullName>
    </submittedName>
</protein>
<dbReference type="RefSeq" id="WP_220660687.1">
    <property type="nucleotide sequence ID" value="NZ_CP069370.1"/>
</dbReference>
<name>A0A8G0ZQB5_9RHOB</name>
<accession>A0A8G0ZQB5</accession>
<gene>
    <name evidence="2" type="ORF">JO391_11775</name>
</gene>
<evidence type="ECO:0000313" key="2">
    <source>
        <dbReference type="EMBL" id="QYZ68464.1"/>
    </source>
</evidence>
<organism evidence="2 3">
    <name type="scientific">Neotabrizicola shimadae</name>
    <dbReference type="NCBI Taxonomy" id="2807096"/>
    <lineage>
        <taxon>Bacteria</taxon>
        <taxon>Pseudomonadati</taxon>
        <taxon>Pseudomonadota</taxon>
        <taxon>Alphaproteobacteria</taxon>
        <taxon>Rhodobacterales</taxon>
        <taxon>Paracoccaceae</taxon>
        <taxon>Neotabrizicola</taxon>
    </lineage>
</organism>
<dbReference type="PANTHER" id="PTHR22916">
    <property type="entry name" value="GLYCOSYLTRANSFERASE"/>
    <property type="match status" value="1"/>
</dbReference>
<dbReference type="EMBL" id="CP069370">
    <property type="protein sequence ID" value="QYZ68464.1"/>
    <property type="molecule type" value="Genomic_DNA"/>
</dbReference>
<evidence type="ECO:0000313" key="3">
    <source>
        <dbReference type="Proteomes" id="UP000826300"/>
    </source>
</evidence>
<reference evidence="2" key="1">
    <citation type="submission" date="2021-02" db="EMBL/GenBank/DDBJ databases">
        <title>Rhodobacter shimadae sp. nov., an aerobic anoxygenic phototrophic bacterium isolated from a hot spring.</title>
        <authorList>
            <person name="Muramatsu S."/>
            <person name="Haruta S."/>
            <person name="Hirose S."/>
            <person name="Hanada S."/>
        </authorList>
    </citation>
    <scope>NUCLEOTIDE SEQUENCE</scope>
    <source>
        <strain evidence="2">N10</strain>
    </source>
</reference>
<keyword evidence="3" id="KW-1185">Reference proteome</keyword>
<dbReference type="InterPro" id="IPR001173">
    <property type="entry name" value="Glyco_trans_2-like"/>
</dbReference>
<dbReference type="Proteomes" id="UP000826300">
    <property type="component" value="Chromosome"/>
</dbReference>
<dbReference type="KEGG" id="nsm:JO391_11775"/>
<dbReference type="AlphaFoldDB" id="A0A8G0ZQB5"/>
<dbReference type="Pfam" id="PF00535">
    <property type="entry name" value="Glycos_transf_2"/>
    <property type="match status" value="1"/>
</dbReference>